<dbReference type="PROSITE" id="PS00606">
    <property type="entry name" value="KS3_1"/>
    <property type="match status" value="3"/>
</dbReference>
<dbReference type="InterPro" id="IPR006162">
    <property type="entry name" value="Ppantetheine_attach_site"/>
</dbReference>
<keyword evidence="3 16" id="KW-0808">Transferase</keyword>
<dbReference type="Pfam" id="PF08240">
    <property type="entry name" value="ADH_N"/>
    <property type="match status" value="1"/>
</dbReference>
<dbReference type="PANTHER" id="PTHR43775:SF51">
    <property type="entry name" value="INACTIVE PHENOLPHTHIOCEROL SYNTHESIS POLYKETIDE SYNTHASE TYPE I PKS1-RELATED"/>
    <property type="match status" value="1"/>
</dbReference>
<dbReference type="FunFam" id="1.10.1200.10:FF:000007">
    <property type="entry name" value="Probable polyketide synthase pks17"/>
    <property type="match status" value="3"/>
</dbReference>
<dbReference type="InterPro" id="IPR009081">
    <property type="entry name" value="PP-bd_ACP"/>
</dbReference>
<comment type="function">
    <text evidence="8">Involved in the biosynthesis of antibiotic erythromycin via the biosynthesis of its aglycone precursor, 6-deoxyerythronolide B (6-dEB).</text>
</comment>
<feature type="domain" description="PKS/mFAS DH" evidence="15">
    <location>
        <begin position="4198"/>
        <end position="4460"/>
    </location>
</feature>
<dbReference type="RefSeq" id="WP_221490092.1">
    <property type="nucleotide sequence ID" value="NZ_JACHMH010000001.1"/>
</dbReference>
<feature type="active site" description="Proton donor; for dehydratase activity" evidence="12">
    <location>
        <position position="2740"/>
    </location>
</feature>
<dbReference type="Pfam" id="PF00109">
    <property type="entry name" value="ketoacyl-synt"/>
    <property type="match status" value="3"/>
</dbReference>
<feature type="domain" description="Ketosynthase family 3 (KS3)" evidence="14">
    <location>
        <begin position="35"/>
        <end position="450"/>
    </location>
</feature>
<keyword evidence="6" id="KW-0012">Acyltransferase</keyword>
<evidence type="ECO:0000256" key="11">
    <source>
        <dbReference type="ARBA" id="ARBA00066981"/>
    </source>
</evidence>
<dbReference type="InterPro" id="IPR020807">
    <property type="entry name" value="PKS_DH"/>
</dbReference>
<dbReference type="InterPro" id="IPR050091">
    <property type="entry name" value="PKS_NRPS_Biosynth_Enz"/>
</dbReference>
<keyword evidence="2" id="KW-0597">Phosphoprotein</keyword>
<dbReference type="Pfam" id="PF16197">
    <property type="entry name" value="KAsynt_C_assoc"/>
    <property type="match status" value="3"/>
</dbReference>
<dbReference type="Pfam" id="PF08659">
    <property type="entry name" value="KR"/>
    <property type="match status" value="3"/>
</dbReference>
<keyword evidence="5" id="KW-0511">Multifunctional enzyme</keyword>
<evidence type="ECO:0000256" key="3">
    <source>
        <dbReference type="ARBA" id="ARBA00022679"/>
    </source>
</evidence>
<dbReference type="EC" id="2.3.1.94" evidence="11"/>
<dbReference type="SUPFAM" id="SSF47336">
    <property type="entry name" value="ACP-like"/>
    <property type="match status" value="3"/>
</dbReference>
<keyword evidence="4" id="KW-0677">Repeat</keyword>
<feature type="domain" description="Ketosynthase family 3 (KS3)" evidence="14">
    <location>
        <begin position="1698"/>
        <end position="2115"/>
    </location>
</feature>
<dbReference type="SUPFAM" id="SSF53901">
    <property type="entry name" value="Thiolase-like"/>
    <property type="match status" value="3"/>
</dbReference>
<feature type="region of interest" description="N-terminal hotdog fold" evidence="12">
    <location>
        <begin position="899"/>
        <end position="1017"/>
    </location>
</feature>
<dbReference type="Pfam" id="PF00698">
    <property type="entry name" value="Acyl_transf_1"/>
    <property type="match status" value="3"/>
</dbReference>
<comment type="pathway">
    <text evidence="9">Antibiotic biosynthesis; erythromycin biosynthesis.</text>
</comment>
<evidence type="ECO:0000313" key="17">
    <source>
        <dbReference type="Proteomes" id="UP000533598"/>
    </source>
</evidence>
<evidence type="ECO:0000256" key="9">
    <source>
        <dbReference type="ARBA" id="ARBA00060622"/>
    </source>
</evidence>
<dbReference type="InterPro" id="IPR036291">
    <property type="entry name" value="NAD(P)-bd_dom_sf"/>
</dbReference>
<dbReference type="SUPFAM" id="SSF52151">
    <property type="entry name" value="FabD/lysophospholipase-like"/>
    <property type="match status" value="3"/>
</dbReference>
<dbReference type="CDD" id="cd00833">
    <property type="entry name" value="PKS"/>
    <property type="match status" value="3"/>
</dbReference>
<dbReference type="SMART" id="SM00829">
    <property type="entry name" value="PKS_ER"/>
    <property type="match status" value="1"/>
</dbReference>
<sequence>MSTAADNKVVEALRAALLENKRLQRSNQQLQEAAAEPVAIIGMACRLPGGVRDADGLWDLVAAGRDAITGFPADRGWDLDALSSATTRGGFLDDAGGFDAAFFGISPREAVAMDPQQRLLLETAWQALEHAGINPSALAGEPVGVFAGASPNGYVEIADRLGADVAGHLITGGSQSVISGRVAYALGLQGPALTVDTACSSSLVALHLAAKSLRDGECSMALVGGVAVMATADTFVGFTQQGGLAPDGRCKAFADGADGTGWSEGSGVLVVQRLSDAVREGRRVLAVVRGSAVNQDGASNGLTAPNGPAQQRVIRSALAAAGLAPSDVDAVEGHGTGTVLGDPIEAQALLAAYGQDRTEPLWLGSLKSNLGHAQAAAGVAGVIKVVQALRHGVLPATLHVDSPSAKVDWNRGAVRLLTESRPWPAVDRPRRAGISSFGVSGTNAHVILESVEPVAAPESAPETVPWVLSGHTANSVREQAAQLLDRVPGLNPVDVAWTLDNARARFDHRAVVVGATEAELVTGLRAVAAGEPAANVVTGSEPVDSGVVFVFPGQGAQWTGMALELWECSPVFATAMTECAGALSSFVDWDLRDVLGDEDSLARVDVVQPALWAVMVSLAAVWRAQGVAPDAVVGHSQGEIAAFCVAGGLSLVDGARVVALRSKAIADTLAGLGGMAAVALSAERVGKLIDDRLSVAAVNGPSSVVVSGEVAALEELVARCVADEVRARILPVDYASHSAQVERIAERLRTELAPVRPRSADLPVYSSVTGAEFDTAQADATYWVRNLRETVRFAEAAQALADNGFRAWVEISPHPVLTAAVEQTVPEAVVVGTLRRDEGGPRRMLLSLAELFAAGLPVSWQVNGRLVDLPGYAFQHERFWPDAPATGDVTGAGLAAADHPLLGAVLALPDSGGVLLTGRLSPRTQPWLADHIVRGAIVFPGTGFVELAVRAGDAVGATTLAELVLEAPLVLPERGCPVQVALTPQGADWALTVHACGAGGTWTRHATGLLTSQTPVVPAALESWPPAGANPVDLTGFYPGDGDIAYGPAFQGLTRVWRRAGEVLAEVEVPEAGAFGVHPALLDSVLHAAAFLGDDREERLPFTFTDLALHATGATRVRVRVTPDSADGVRVEVADHTGAPVLSLRSLRTRPLPDGDLLATADDTAVLVPHWTDLAEVPAATADGWVVISPADELPAEAPGHLMLAVPQHPEQTDLPATTLAVTTEILVAVQRILAEPRLDDTRLVVLTRSAVTTDETDPLVDLPAAAVWGLVRSAQAEHPDRITLVDLETYVDLDLPAIAAAVVTGEPQLAVRGTVVRVPRLATTTETGTLPPVDGTVLITGGTGGLGGLTARHLVSQHGIRSLLLVSRRGHAPELAAELTELGAEVTVAACDVSDRDDLAALLAEHPVGGVVHTAGVLDDGVLGALTAERLAGVLKPKVDATWHLHELLGDVPLFLVYSSLSGQLGSPGQANYAAGNVFADAVITHRRQLGLAGTSLAWGAWTPEIGLTGTLSEVDLRRLHGTGMPPLSVAQGLSLFDRAFGGEPVLGLTRLDLTGLRAQDDLPVVLREIVPAGVRRRVAGADRADAASFAGRWAAVPVPERAGFLRELVRGHVAAVLGHGAPEQVEVGQAFRELGFDSLTAVELRNRVAAVTGLRLPATLVFDYPNVTALAGHLAVLLGDAPAPVAAVPVLTPVAEDPIVIVGMGCRFPGEIDGPDALWRLVAEGRDTVTGFPADRGWDLAELTEVCTTDRGGFLGGVGEFDAAFFGISPREALATDPQQRLLLETSWEALEHAGIDPLSLAGSQVGVFVGAFESGYTQVAVRSVQDSAGHLVTGGSQSVISGRVAYSLGLHGPAVTVDTACSSSLVALHWAAQALRSGECSMALVGGVTVMATPDAFIGFSVQGGLAADGRCKAFADGADGTGWSEGAGVLVVQRLSDAVRDGRRVLAVLRSSAVNQDGASNGLTAPNGPAQQRVIRQALGAAGLRPSDVDVVEAHGTGTVLGDPIEAQALLATYGQDRDTPLLLGSLKSNLGHTQAAAGVAGVIKTIMALRHGVVPATLHVDAPSSRVDWADGDIVLATESTPWPESGRPRRAGVSSFGVSGTNAHVILEAPVVAEPEPTPSTGVLPWVLSGRTPEAVAAQAARLAATEHHSIADTAWTLAHRARFDHRAVVTGADQAELVAGLRALAAGLPAAQVAQGRVATGGVAVLFSGQGAQRLGMGQGLYAAYPVFAEAFDAVTAELDPRLRDVLWGEDPAALAQTGWAQPGLFAVEVALFRLLESWGVRPDYLLGHSIGEVAAAHVAGVLSLTDACALVSARARLMQALPEGGAMIAVEATEQEVAGLLSDTVSLAAVNGPDSVVLAGAETEVLAAAAKFADRRTSRLKVSHAFHSPLMEPMLAEFRQVLDGLDWQPARLPIVSNLTGEPAEVSTPDYWVRQVRETVRFADGVAWLADQGVRTLVEAGPGGTLAALAQRAAEVTAVPLLATADESRAVVSGAGALLSRGVPVDLNTLLPNGHAVDLPTYAFQRQRFWPDPAATAGDVTAAGLTAVTHPLLAAAVALPEGGLLLTGRISLATQPWLAEHLVKGAIVFPGTGFVELATRAGDAVGATALTELVFAEPLVLTERGCQLRIALTPRGTGWDLAVHARPEGAPDWTRHATGQLSTDPAPAATVDWPPTGVSVDLSDCYCPENDVAYGPAFQGLTSVWQRDDRVWAEVELPEGQTGAYGVHPALLDAVLQAVRFAGLEPAGALLPFRLGDLALHATGATRVRAQLTRTAPDTVAVAIADNTGTPVLTIGALTLRPLPAGALTAADAEVLAADWVEVPAGPAPESALLLEIPAHTGEDVVTATHTRVAETLDWLRSNVASAPLVVLTRGAVRTGAADPVTDLPAAAVHGLVRSAQAEHPGRITLVDTDADTEAALAVAGSGEPEIALRGGKVLAPRLARRTPTAEPVPVEGPVLITGGTGGLGAQLARHLVREHGVTELVLLSRRGGGADLVAELAELGASTTVVAGDVSDRDTVAALLAAHPVRGLVHAAGVVEDGLLDSLTADRLHAVLAPKVDGLWHLHELLGDVPLFAVFSSLAGTLGNAGQGNYAAANAFADSLIRWRRQHGLSGISLAWGAWTPEGGLTAGLSEVDIRRLTGSGLPPLSVPQGLALFDLALRAEDPVVGLTRLDLAALREREDLPPALAALAPAPLARPVAGRSLDGFAARWADVPVSARAEFLHELLRAHVAAVLGLTDPLAVEVEQQFRALGFDSLTAVELRNRLTAATGLTLPATLVFDYPTITELAAHLAVRLGDAPVVAPVPVAPAAVLAPVAEDPIVIVGMACRFPGGVRTPDELWDLVASGRDGISAFPADRGWDLDGLLADSVTAHGGFLDGVAEFDAAFFGISPREALAADPQQRLLLETSWEALEHAGIDPATLSGEPVGVFVGAFGSGYAELAGRASADIAGHLITGGSQSVASGRVAYSLGLQGPAMTVDTACSSSLVALHLAAQALRGAECPMALVGGVTVMASPDTFVGFTQQGGLAPDGRCKAYADSADGTGWSEGVGVLVVQRLSDAVREGREVLAVVRGSAVNQDGASNGLTAPNGPSQQRVIRQALAVAGLESSEVDAVEGHGTGTVLGDPIEAQAVLATYGQDRETPLYLGSLKSNLGHTQAAAGVAGIIKMVQAMRHGLLPATLHIDEPSSKVDWTQGAVELLAESTPWPRTDHPRRAGISSFGVSGTNAHVILEAPQPAPAEEAEIDPAAGLARGAVPWVLSARTPEAVRAQAARLLDTDLGPLNVGHTLAGRSRFAYRAVVIGADRDELRTGLRALVEGAPAALVVEGAAARRTGVGVLFSGQGAQRLLAGRRLYLRSAVFAEALLAVADELDPHLDRPLLDVLWGADAELLEHTGWAQPALFALEVALYRLLESWGVRPDHLVGHSVGEVAAAHVAGVLSLADACTLVTSRARLMQALPTGGAMIAVEATEEEVTGLLSERVSLAAVNAPGSVVLSGEEAEVLAAVANFADRRTSRLKVSHAFHSARMEPMLAEFERVLRTLDWRPAQLPIISTLTGAPADLADPGYWLRQVREPVRFAEAVAYLAEHGTRTLVEVGPGSALAASAQRCAEVEAVALLRADEDSAPVLAAARLFTAGVPVDWAALFANTGAQRVDLPAYPFTHQRFWPETHTAGDVAGAGLRSAEHPLLGAVVRLPGSGEVLLTGKLSPRTHPWLADHQVRGQIVFPGTGLVELAVRAGDAVDCDRLAELILEAPLALPERGCEVQVLLTESAAGWTFTVHSCPAGADQWTRHATGLLTTGAPTVETLADRPVGATEVDARGGYGEPADVAYGPAFQGLTRAWADGDQVWAEAELPELSAGGYGLHPALLDAVLHAAAFAGLDPADTGLLPFTLTDVVLHAAGATRVRARLTRTGGDQLAVTVADPDGAPVLTIGSLVLRPLPAGEITAEAADTVVLAPSWIPAQAGDKAGHTGDWAVIGGGEYVGMAELATAVGYGMPVPPCVVLLVPACPEPTPALVHETTAWVLAQFQRWLAEPRLGAARLVVLTRGAVEPVLDLPAAAVWGLVGSAQAENPDRITLVDLPAGTEPDLAEVARALTTGEAQIAVRGNTMLTPRLTRETATLVPPPGPWRLDTAGGGTLDALTLVPAPDLAEPVGPGQVRLAVRAAGLNFRDVLNALGMYPGDAGPLGGEAAGVVVAVGDGVTRFAPGDRVVGMVPSAFAPLADTDHRLLAPLPEGWDYPDAAALPIVFMTAYYGLVDLARVRRGEKLLVHAGTGGVGMAAIQLARQFGLEVFATASEGKWDTLRSMGLDEEHIASSRSLEFAERFRDIDVVLNSLAGEYVDASLGLLAEGGRFIEMGKTDIRDPESVAAEYRAFDLIDAGPDRIGEILAELMDLFAAGTLHPLPVTVTDLREARSVFRTMSQAKHIGKLVLTPPAPIRPDGPVLITGGTGGLGGHTARQLVTQHGIRSLLLVSRRGKEAEGALELVAELTELGADVTLAACDVSDRDALAALLADHPVGGVVHTAGVLDDGVFESLTPQRLDRVLKPKVDAAWHLHELLGDVPLFAVFSSLAGITGAPGQANYAAANTFTDALIQWRRARGLSGVSLAWGGWTPEVGLTGTLSAADLRRMNASGLPPLSVPQGLGLLDRALAAAEPVLGLTRLDPAALRRGTGLSPVLRGLTGGTPARRIAGEEQQDAFTRRWAGLTAAERGRHLLDLVRGHAAAVLGHASGADLDPGQAFKELGFDSLTAVELRNRLSGATGLRLTATLVFDYPTVADLVAHLGGQLGVAAPEPGQPGVLAELDRLGASLATAEVTGDEREAVAQRLRDLLADWTTRSTPEDDWATPEDVYRFIEDELGIAGAGE</sequence>
<feature type="domain" description="Carrier" evidence="13">
    <location>
        <begin position="3231"/>
        <end position="3306"/>
    </location>
</feature>
<feature type="region of interest" description="C-terminal hotdog fold" evidence="12">
    <location>
        <begin position="1029"/>
        <end position="1158"/>
    </location>
</feature>
<feature type="domain" description="Carrier" evidence="13">
    <location>
        <begin position="5228"/>
        <end position="5303"/>
    </location>
</feature>
<dbReference type="InterPro" id="IPR042104">
    <property type="entry name" value="PKS_dehydratase_sf"/>
</dbReference>
<dbReference type="CDD" id="cd08956">
    <property type="entry name" value="KR_3_FAS_SDR_x"/>
    <property type="match status" value="3"/>
</dbReference>
<dbReference type="EMBL" id="JACHMH010000001">
    <property type="protein sequence ID" value="MBB4679598.1"/>
    <property type="molecule type" value="Genomic_DNA"/>
</dbReference>
<dbReference type="Pfam" id="PF22953">
    <property type="entry name" value="SpnB_Rossmann"/>
    <property type="match status" value="3"/>
</dbReference>
<dbReference type="Gene3D" id="3.40.50.11460">
    <property type="match status" value="1"/>
</dbReference>
<protein>
    <recommendedName>
        <fullName evidence="11">6-deoxyerythronolide-B synthase</fullName>
        <ecNumber evidence="11">2.3.1.94</ecNumber>
    </recommendedName>
</protein>
<dbReference type="InterPro" id="IPR055123">
    <property type="entry name" value="SpnB-like_Rossmann"/>
</dbReference>
<evidence type="ECO:0000259" key="14">
    <source>
        <dbReference type="PROSITE" id="PS52004"/>
    </source>
</evidence>
<dbReference type="SUPFAM" id="SSF50129">
    <property type="entry name" value="GroES-like"/>
    <property type="match status" value="1"/>
</dbReference>
<evidence type="ECO:0000256" key="1">
    <source>
        <dbReference type="ARBA" id="ARBA00022450"/>
    </source>
</evidence>
<dbReference type="SMART" id="SM00826">
    <property type="entry name" value="PKS_DH"/>
    <property type="match status" value="3"/>
</dbReference>
<dbReference type="Gene3D" id="3.40.366.10">
    <property type="entry name" value="Malonyl-Coenzyme A Acyl Carrier Protein, domain 2"/>
    <property type="match status" value="3"/>
</dbReference>
<dbReference type="SMART" id="SM01294">
    <property type="entry name" value="PKS_PP_betabranch"/>
    <property type="match status" value="3"/>
</dbReference>
<organism evidence="16 17">
    <name type="scientific">Crossiella cryophila</name>
    <dbReference type="NCBI Taxonomy" id="43355"/>
    <lineage>
        <taxon>Bacteria</taxon>
        <taxon>Bacillati</taxon>
        <taxon>Actinomycetota</taxon>
        <taxon>Actinomycetes</taxon>
        <taxon>Pseudonocardiales</taxon>
        <taxon>Pseudonocardiaceae</taxon>
        <taxon>Crossiella</taxon>
    </lineage>
</organism>
<dbReference type="GO" id="GO:0016491">
    <property type="term" value="F:oxidoreductase activity"/>
    <property type="evidence" value="ECO:0007669"/>
    <property type="project" value="InterPro"/>
</dbReference>
<dbReference type="Gene3D" id="3.40.47.10">
    <property type="match status" value="3"/>
</dbReference>
<feature type="domain" description="Carrier" evidence="13">
    <location>
        <begin position="1605"/>
        <end position="1680"/>
    </location>
</feature>
<dbReference type="PANTHER" id="PTHR43775">
    <property type="entry name" value="FATTY ACID SYNTHASE"/>
    <property type="match status" value="1"/>
</dbReference>
<feature type="region of interest" description="N-terminal hotdog fold" evidence="12">
    <location>
        <begin position="4198"/>
        <end position="4317"/>
    </location>
</feature>
<dbReference type="GO" id="GO:0004315">
    <property type="term" value="F:3-oxoacyl-[acyl-carrier-protein] synthase activity"/>
    <property type="evidence" value="ECO:0007669"/>
    <property type="project" value="InterPro"/>
</dbReference>
<dbReference type="InterPro" id="IPR049551">
    <property type="entry name" value="PKS_DH_C"/>
</dbReference>
<accession>A0A7W7FWG8</accession>
<evidence type="ECO:0000256" key="12">
    <source>
        <dbReference type="PROSITE-ProRule" id="PRU01363"/>
    </source>
</evidence>
<comment type="catalytic activity">
    <reaction evidence="7">
        <text>6 (S)-methylmalonyl-CoA + propanoyl-CoA + 6 NADPH + 12 H(+) = 6-deoxyerythronolide B + 6 CO2 + 6 NADP(+) + 7 CoA + H2O</text>
        <dbReference type="Rhea" id="RHEA:23068"/>
        <dbReference type="ChEBI" id="CHEBI:15377"/>
        <dbReference type="ChEBI" id="CHEBI:15378"/>
        <dbReference type="ChEBI" id="CHEBI:16089"/>
        <dbReference type="ChEBI" id="CHEBI:16526"/>
        <dbReference type="ChEBI" id="CHEBI:57287"/>
        <dbReference type="ChEBI" id="CHEBI:57327"/>
        <dbReference type="ChEBI" id="CHEBI:57392"/>
        <dbReference type="ChEBI" id="CHEBI:57783"/>
        <dbReference type="ChEBI" id="CHEBI:58349"/>
        <dbReference type="EC" id="2.3.1.94"/>
    </reaction>
</comment>
<feature type="region of interest" description="N-terminal hotdog fold" evidence="12">
    <location>
        <begin position="2557"/>
        <end position="2675"/>
    </location>
</feature>
<feature type="region of interest" description="C-terminal hotdog fold" evidence="12">
    <location>
        <begin position="4327"/>
        <end position="4460"/>
    </location>
</feature>
<feature type="active site" description="Proton acceptor; for dehydratase activity" evidence="12">
    <location>
        <position position="2588"/>
    </location>
</feature>
<dbReference type="GO" id="GO:0031177">
    <property type="term" value="F:phosphopantetheine binding"/>
    <property type="evidence" value="ECO:0007669"/>
    <property type="project" value="InterPro"/>
</dbReference>
<dbReference type="SMART" id="SM00825">
    <property type="entry name" value="PKS_KS"/>
    <property type="match status" value="3"/>
</dbReference>
<dbReference type="SMART" id="SM00823">
    <property type="entry name" value="PKS_PP"/>
    <property type="match status" value="3"/>
</dbReference>
<dbReference type="InterPro" id="IPR011032">
    <property type="entry name" value="GroES-like_sf"/>
</dbReference>
<dbReference type="InterPro" id="IPR049900">
    <property type="entry name" value="PKS_mFAS_DH"/>
</dbReference>
<dbReference type="GO" id="GO:0004312">
    <property type="term" value="F:fatty acid synthase activity"/>
    <property type="evidence" value="ECO:0007669"/>
    <property type="project" value="TreeGrafter"/>
</dbReference>
<evidence type="ECO:0000256" key="8">
    <source>
        <dbReference type="ARBA" id="ARBA00060158"/>
    </source>
</evidence>
<dbReference type="Pfam" id="PF13602">
    <property type="entry name" value="ADH_zinc_N_2"/>
    <property type="match status" value="1"/>
</dbReference>
<dbReference type="SUPFAM" id="SSF55048">
    <property type="entry name" value="Probable ACP-binding domain of malonyl-CoA ACP transacylase"/>
    <property type="match status" value="3"/>
</dbReference>
<dbReference type="InterPro" id="IPR020841">
    <property type="entry name" value="PKS_Beta-ketoAc_synthase_dom"/>
</dbReference>
<keyword evidence="1" id="KW-0596">Phosphopantetheine</keyword>
<evidence type="ECO:0000259" key="15">
    <source>
        <dbReference type="PROSITE" id="PS52019"/>
    </source>
</evidence>
<proteinExistence type="predicted"/>
<feature type="active site" description="Proton donor; for dehydratase activity" evidence="12">
    <location>
        <position position="4383"/>
    </location>
</feature>
<feature type="domain" description="Ketosynthase family 3 (KS3)" evidence="14">
    <location>
        <begin position="3328"/>
        <end position="3745"/>
    </location>
</feature>
<dbReference type="InterPro" id="IPR016036">
    <property type="entry name" value="Malonyl_transacylase_ACP-bd"/>
</dbReference>
<feature type="active site" description="Proton acceptor; for dehydratase activity" evidence="12">
    <location>
        <position position="931"/>
    </location>
</feature>
<dbReference type="PROSITE" id="PS50075">
    <property type="entry name" value="CARRIER"/>
    <property type="match status" value="3"/>
</dbReference>
<dbReference type="Gene3D" id="1.10.1200.10">
    <property type="entry name" value="ACP-like"/>
    <property type="match status" value="3"/>
</dbReference>
<reference evidence="16 17" key="1">
    <citation type="submission" date="2020-08" db="EMBL/GenBank/DDBJ databases">
        <title>Sequencing the genomes of 1000 actinobacteria strains.</title>
        <authorList>
            <person name="Klenk H.-P."/>
        </authorList>
    </citation>
    <scope>NUCLEOTIDE SEQUENCE [LARGE SCALE GENOMIC DNA]</scope>
    <source>
        <strain evidence="16 17">DSM 44230</strain>
    </source>
</reference>
<comment type="subunit">
    <text evidence="10">Homodimer. Erythronolide synthase is composed of EryAI, EryAII and EryAIII multimodular (2 modules) polypeptides each coding for a functional synthase subunit which participates in 2 of the six FAS-like elongation steps required for formation of the polyketide. Module 1, 2, 3, 4, 5, and 6 participating in biosynthesis steps 1, 2, 3, 4, 5, and 6, respectively.</text>
</comment>
<dbReference type="InterPro" id="IPR013968">
    <property type="entry name" value="PKS_KR"/>
</dbReference>
<dbReference type="InterPro" id="IPR057326">
    <property type="entry name" value="KR_dom"/>
</dbReference>
<dbReference type="Gene3D" id="3.10.129.110">
    <property type="entry name" value="Polyketide synthase dehydratase"/>
    <property type="match status" value="3"/>
</dbReference>
<dbReference type="PROSITE" id="PS52019">
    <property type="entry name" value="PKS_MFAS_DH"/>
    <property type="match status" value="3"/>
</dbReference>
<dbReference type="Pfam" id="PF00550">
    <property type="entry name" value="PP-binding"/>
    <property type="match status" value="3"/>
</dbReference>
<dbReference type="InterPro" id="IPR014031">
    <property type="entry name" value="Ketoacyl_synth_C"/>
</dbReference>
<dbReference type="FunFam" id="3.40.47.10:FF:000019">
    <property type="entry name" value="Polyketide synthase type I"/>
    <property type="match status" value="3"/>
</dbReference>
<feature type="domain" description="PKS/mFAS DH" evidence="15">
    <location>
        <begin position="2557"/>
        <end position="2816"/>
    </location>
</feature>
<dbReference type="PROSITE" id="PS00012">
    <property type="entry name" value="PHOSPHOPANTETHEINE"/>
    <property type="match status" value="3"/>
</dbReference>
<dbReference type="InterPro" id="IPR049552">
    <property type="entry name" value="PKS_DH_N"/>
</dbReference>
<dbReference type="InterPro" id="IPR014030">
    <property type="entry name" value="Ketoacyl_synth_N"/>
</dbReference>
<evidence type="ECO:0000256" key="4">
    <source>
        <dbReference type="ARBA" id="ARBA00022737"/>
    </source>
</evidence>
<feature type="active site" description="Proton donor; for dehydratase activity" evidence="12">
    <location>
        <position position="1083"/>
    </location>
</feature>
<dbReference type="Gene3D" id="3.90.180.10">
    <property type="entry name" value="Medium-chain alcohol dehydrogenases, catalytic domain"/>
    <property type="match status" value="1"/>
</dbReference>
<dbReference type="Pfam" id="PF02801">
    <property type="entry name" value="Ketoacyl-synt_C"/>
    <property type="match status" value="3"/>
</dbReference>
<dbReference type="Proteomes" id="UP000533598">
    <property type="component" value="Unassembled WGS sequence"/>
</dbReference>
<feature type="domain" description="PKS/mFAS DH" evidence="15">
    <location>
        <begin position="899"/>
        <end position="1158"/>
    </location>
</feature>
<dbReference type="InterPro" id="IPR036736">
    <property type="entry name" value="ACP-like_sf"/>
</dbReference>
<dbReference type="Pfam" id="PF14765">
    <property type="entry name" value="PS-DH"/>
    <property type="match status" value="3"/>
</dbReference>
<comment type="caution">
    <text evidence="16">The sequence shown here is derived from an EMBL/GenBank/DDBJ whole genome shotgun (WGS) entry which is preliminary data.</text>
</comment>
<evidence type="ECO:0000256" key="7">
    <source>
        <dbReference type="ARBA" id="ARBA00052442"/>
    </source>
</evidence>
<dbReference type="SMART" id="SM00827">
    <property type="entry name" value="PKS_AT"/>
    <property type="match status" value="3"/>
</dbReference>
<evidence type="ECO:0000313" key="16">
    <source>
        <dbReference type="EMBL" id="MBB4679598.1"/>
    </source>
</evidence>
<dbReference type="InterPro" id="IPR014043">
    <property type="entry name" value="Acyl_transferase_dom"/>
</dbReference>
<dbReference type="SMART" id="SM00822">
    <property type="entry name" value="PKS_KR"/>
    <property type="match status" value="3"/>
</dbReference>
<gene>
    <name evidence="16" type="ORF">HNR67_005716</name>
</gene>
<feature type="active site" description="Proton acceptor; for dehydratase activity" evidence="12">
    <location>
        <position position="4230"/>
    </location>
</feature>
<dbReference type="Gene3D" id="3.40.50.720">
    <property type="entry name" value="NAD(P)-binding Rossmann-like Domain"/>
    <property type="match status" value="3"/>
</dbReference>
<keyword evidence="17" id="KW-1185">Reference proteome</keyword>
<dbReference type="InterPro" id="IPR016035">
    <property type="entry name" value="Acyl_Trfase/lysoPLipase"/>
</dbReference>
<dbReference type="CDD" id="cd05195">
    <property type="entry name" value="enoyl_red"/>
    <property type="match status" value="1"/>
</dbReference>
<dbReference type="InterPro" id="IPR013154">
    <property type="entry name" value="ADH-like_N"/>
</dbReference>
<evidence type="ECO:0000256" key="6">
    <source>
        <dbReference type="ARBA" id="ARBA00023315"/>
    </source>
</evidence>
<dbReference type="InterPro" id="IPR018201">
    <property type="entry name" value="Ketoacyl_synth_AS"/>
</dbReference>
<evidence type="ECO:0000256" key="10">
    <source>
        <dbReference type="ARBA" id="ARBA00063272"/>
    </source>
</evidence>
<dbReference type="InterPro" id="IPR020843">
    <property type="entry name" value="ER"/>
</dbReference>
<dbReference type="InterPro" id="IPR032821">
    <property type="entry name" value="PKS_assoc"/>
</dbReference>
<feature type="region of interest" description="C-terminal hotdog fold" evidence="12">
    <location>
        <begin position="2685"/>
        <end position="2816"/>
    </location>
</feature>
<dbReference type="GO" id="GO:0047879">
    <property type="term" value="F:erythronolide synthase activity"/>
    <property type="evidence" value="ECO:0007669"/>
    <property type="project" value="UniProtKB-EC"/>
</dbReference>
<name>A0A7W7FWG8_9PSEU</name>
<dbReference type="Gene3D" id="3.30.70.3290">
    <property type="match status" value="3"/>
</dbReference>
<dbReference type="InterPro" id="IPR001227">
    <property type="entry name" value="Ac_transferase_dom_sf"/>
</dbReference>
<dbReference type="FunFam" id="3.40.366.10:FF:000002">
    <property type="entry name" value="Probable polyketide synthase 2"/>
    <property type="match status" value="1"/>
</dbReference>
<evidence type="ECO:0000256" key="5">
    <source>
        <dbReference type="ARBA" id="ARBA00023268"/>
    </source>
</evidence>
<evidence type="ECO:0000259" key="13">
    <source>
        <dbReference type="PROSITE" id="PS50075"/>
    </source>
</evidence>
<dbReference type="Pfam" id="PF21089">
    <property type="entry name" value="PKS_DH_N"/>
    <property type="match status" value="3"/>
</dbReference>
<dbReference type="SUPFAM" id="SSF51735">
    <property type="entry name" value="NAD(P)-binding Rossmann-fold domains"/>
    <property type="match status" value="7"/>
</dbReference>
<dbReference type="InterPro" id="IPR020806">
    <property type="entry name" value="PKS_PP-bd"/>
</dbReference>
<dbReference type="PROSITE" id="PS52004">
    <property type="entry name" value="KS3_2"/>
    <property type="match status" value="3"/>
</dbReference>
<evidence type="ECO:0000256" key="2">
    <source>
        <dbReference type="ARBA" id="ARBA00022553"/>
    </source>
</evidence>
<dbReference type="InterPro" id="IPR016039">
    <property type="entry name" value="Thiolase-like"/>
</dbReference>
<dbReference type="GO" id="GO:0006633">
    <property type="term" value="P:fatty acid biosynthetic process"/>
    <property type="evidence" value="ECO:0007669"/>
    <property type="project" value="InterPro"/>
</dbReference>